<evidence type="ECO:0008006" key="12">
    <source>
        <dbReference type="Google" id="ProtNLM"/>
    </source>
</evidence>
<dbReference type="PANTHER" id="PTHR43690">
    <property type="entry name" value="NARDILYSIN"/>
    <property type="match status" value="1"/>
</dbReference>
<dbReference type="Gene3D" id="3.30.830.10">
    <property type="entry name" value="Metalloenzyme, LuxS/M16 peptidase-like"/>
    <property type="match status" value="3"/>
</dbReference>
<keyword evidence="6" id="KW-0482">Metalloprotease</keyword>
<dbReference type="AlphaFoldDB" id="A0A484K0S0"/>
<accession>A0A484K0S0</accession>
<keyword evidence="3" id="KW-0479">Metal-binding</keyword>
<dbReference type="InterPro" id="IPR001431">
    <property type="entry name" value="Pept_M16_Zn_BS"/>
</dbReference>
<evidence type="ECO:0000313" key="11">
    <source>
        <dbReference type="Proteomes" id="UP000595140"/>
    </source>
</evidence>
<dbReference type="GO" id="GO:0046872">
    <property type="term" value="F:metal ion binding"/>
    <property type="evidence" value="ECO:0007669"/>
    <property type="project" value="UniProtKB-KW"/>
</dbReference>
<feature type="domain" description="Peptidase M16 N-terminal" evidence="8">
    <location>
        <begin position="54"/>
        <end position="174"/>
    </location>
</feature>
<reference evidence="10 11" key="1">
    <citation type="submission" date="2018-04" db="EMBL/GenBank/DDBJ databases">
        <authorList>
            <person name="Vogel A."/>
        </authorList>
    </citation>
    <scope>NUCLEOTIDE SEQUENCE [LARGE SCALE GENOMIC DNA]</scope>
</reference>
<name>A0A484K0S0_9ASTE</name>
<evidence type="ECO:0000256" key="7">
    <source>
        <dbReference type="RuleBase" id="RU004447"/>
    </source>
</evidence>
<keyword evidence="11" id="KW-1185">Reference proteome</keyword>
<feature type="domain" description="Peptidase M16 C-terminal" evidence="9">
    <location>
        <begin position="432"/>
        <end position="615"/>
    </location>
</feature>
<keyword evidence="2" id="KW-0645">Protease</keyword>
<sequence>MDLLPAESSHVLPKKHRFRSLKLVNVNMEEALSETPCGVDYGRLDNGLTYYVRSNSKPKMRAALALAVRAGSVLEDEEERGVAHIVEHLAFSATEKYTNHDIIRFLESIGAEFGACQNAVTSADETIYELFVPIDKPELLSQAISVLGEFSSEVRASEYDLEKERGAVMEEYRGNRNAYGRMQDAQWVLMMEGSKYAERLPIGVEKVIKTVSPQIVKHFYKKWYQLQNMAVIAVGDFPDTQLREELSWWIVEQFEHQKVGAFELILSNGMRVCYKCTDFLDDQVLFTGFSYGGLSEVPESEYFSCSMSSTIAGEIGVFGYRPSVLMEMLAGKRVEVDTKLGAYMRTVYGDCSPSDLETALQLVYQLFTTKVEPGQEDVKIVMQMAEETICAQERDPYTAFADRVRELNYGNSYFFRPIRIRDLQKVNPYKACEYFSNCFKDPSTFTMVIVGNIDPATARPLILQYLGGIPRPPEPILHFNRDALKGLPFRFPSTVIREVVRSPMLEAQCSVQLCFPVELTSENMMEDVHFVGFLSKFLETKIVQVLRFKYGQIYSAGVSVFLGGNRPSKVGNIRGDISINFSCDPDISSTLVDIALDEILRLQEDGPSNEDVSTVLEIEQRAHENGLQENSYWLERMLRSYQSRIYSGDVGSCFEVQDKARSKVRETLTPLTAQLALQRLLPFPCKKQYTVVILMPQTSHMKRLKSFICSAPTRYCTEAKVLMGTAGVAVFLLALWRYSRNSLKS</sequence>
<evidence type="ECO:0000256" key="1">
    <source>
        <dbReference type="ARBA" id="ARBA00007261"/>
    </source>
</evidence>
<dbReference type="SUPFAM" id="SSF63411">
    <property type="entry name" value="LuxS/MPP-like metallohydrolase"/>
    <property type="match status" value="3"/>
</dbReference>
<evidence type="ECO:0000256" key="5">
    <source>
        <dbReference type="ARBA" id="ARBA00022833"/>
    </source>
</evidence>
<dbReference type="EMBL" id="OOIL02000014">
    <property type="protein sequence ID" value="VFQ59401.1"/>
    <property type="molecule type" value="Genomic_DNA"/>
</dbReference>
<comment type="similarity">
    <text evidence="1 7">Belongs to the peptidase M16 family.</text>
</comment>
<dbReference type="InterPro" id="IPR050626">
    <property type="entry name" value="Peptidase_M16"/>
</dbReference>
<evidence type="ECO:0000259" key="9">
    <source>
        <dbReference type="Pfam" id="PF05193"/>
    </source>
</evidence>
<dbReference type="Pfam" id="PF05193">
    <property type="entry name" value="Peptidase_M16_C"/>
    <property type="match status" value="2"/>
</dbReference>
<dbReference type="GO" id="GO:0004222">
    <property type="term" value="F:metalloendopeptidase activity"/>
    <property type="evidence" value="ECO:0007669"/>
    <property type="project" value="InterPro"/>
</dbReference>
<evidence type="ECO:0000256" key="6">
    <source>
        <dbReference type="ARBA" id="ARBA00023049"/>
    </source>
</evidence>
<evidence type="ECO:0000256" key="3">
    <source>
        <dbReference type="ARBA" id="ARBA00022723"/>
    </source>
</evidence>
<keyword evidence="5" id="KW-0862">Zinc</keyword>
<dbReference type="InterPro" id="IPR011249">
    <property type="entry name" value="Metalloenz_LuxS/M16"/>
</dbReference>
<feature type="domain" description="Peptidase M16 C-terminal" evidence="9">
    <location>
        <begin position="211"/>
        <end position="243"/>
    </location>
</feature>
<dbReference type="InterPro" id="IPR011765">
    <property type="entry name" value="Pept_M16_N"/>
</dbReference>
<dbReference type="Proteomes" id="UP000595140">
    <property type="component" value="Unassembled WGS sequence"/>
</dbReference>
<proteinExistence type="inferred from homology"/>
<keyword evidence="4" id="KW-0378">Hydrolase</keyword>
<dbReference type="InterPro" id="IPR007863">
    <property type="entry name" value="Peptidase_M16_C"/>
</dbReference>
<evidence type="ECO:0000256" key="4">
    <source>
        <dbReference type="ARBA" id="ARBA00022801"/>
    </source>
</evidence>
<dbReference type="GO" id="GO:0006508">
    <property type="term" value="P:proteolysis"/>
    <property type="evidence" value="ECO:0007669"/>
    <property type="project" value="UniProtKB-KW"/>
</dbReference>
<gene>
    <name evidence="10" type="ORF">CCAM_LOCUS1177</name>
</gene>
<evidence type="ECO:0000313" key="10">
    <source>
        <dbReference type="EMBL" id="VFQ59401.1"/>
    </source>
</evidence>
<protein>
    <recommendedName>
        <fullName evidence="12">Peptidase M16 N-terminal domain-containing protein</fullName>
    </recommendedName>
</protein>
<evidence type="ECO:0000259" key="8">
    <source>
        <dbReference type="Pfam" id="PF00675"/>
    </source>
</evidence>
<dbReference type="Pfam" id="PF00675">
    <property type="entry name" value="Peptidase_M16"/>
    <property type="match status" value="1"/>
</dbReference>
<dbReference type="OrthoDB" id="10251424at2759"/>
<dbReference type="PANTHER" id="PTHR43690:SF34">
    <property type="entry name" value="ZINC PROTEASE PQQL-LIKE"/>
    <property type="match status" value="1"/>
</dbReference>
<organism evidence="10 11">
    <name type="scientific">Cuscuta campestris</name>
    <dbReference type="NCBI Taxonomy" id="132261"/>
    <lineage>
        <taxon>Eukaryota</taxon>
        <taxon>Viridiplantae</taxon>
        <taxon>Streptophyta</taxon>
        <taxon>Embryophyta</taxon>
        <taxon>Tracheophyta</taxon>
        <taxon>Spermatophyta</taxon>
        <taxon>Magnoliopsida</taxon>
        <taxon>eudicotyledons</taxon>
        <taxon>Gunneridae</taxon>
        <taxon>Pentapetalae</taxon>
        <taxon>asterids</taxon>
        <taxon>lamiids</taxon>
        <taxon>Solanales</taxon>
        <taxon>Convolvulaceae</taxon>
        <taxon>Cuscuteae</taxon>
        <taxon>Cuscuta</taxon>
        <taxon>Cuscuta subgen. Grammica</taxon>
        <taxon>Cuscuta sect. Cleistogrammica</taxon>
    </lineage>
</organism>
<evidence type="ECO:0000256" key="2">
    <source>
        <dbReference type="ARBA" id="ARBA00022670"/>
    </source>
</evidence>
<dbReference type="PROSITE" id="PS00143">
    <property type="entry name" value="INSULINASE"/>
    <property type="match status" value="1"/>
</dbReference>